<accession>A0AA36E6J8</accession>
<reference evidence="1" key="1">
    <citation type="submission" date="2023-04" db="EMBL/GenBank/DDBJ databases">
        <authorList>
            <person name="Vijverberg K."/>
            <person name="Xiong W."/>
            <person name="Schranz E."/>
        </authorList>
    </citation>
    <scope>NUCLEOTIDE SEQUENCE</scope>
</reference>
<gene>
    <name evidence="1" type="ORF">LSALG_LOCUS24445</name>
</gene>
<dbReference type="EMBL" id="OX465081">
    <property type="protein sequence ID" value="CAI9284951.1"/>
    <property type="molecule type" value="Genomic_DNA"/>
</dbReference>
<name>A0AA36E6J8_LACSI</name>
<dbReference type="AlphaFoldDB" id="A0AA36E6J8"/>
<dbReference type="Proteomes" id="UP001177003">
    <property type="component" value="Chromosome 5"/>
</dbReference>
<protein>
    <submittedName>
        <fullName evidence="1">Uncharacterized protein</fullName>
    </submittedName>
</protein>
<proteinExistence type="predicted"/>
<keyword evidence="2" id="KW-1185">Reference proteome</keyword>
<sequence length="133" mass="14932">MVSAVRFVELIMPLCVRPERYVELLIAPIFPVGSLLRQRDNCPNHLTLLLTEQPLDFYFRFGELRQGNLSLSRTFPFFISPFPRILSILLSWGAEVPSSGGWAVIFVVAGGKQPRPAGLYAAHAKKLFSNSKK</sequence>
<evidence type="ECO:0000313" key="2">
    <source>
        <dbReference type="Proteomes" id="UP001177003"/>
    </source>
</evidence>
<organism evidence="1 2">
    <name type="scientific">Lactuca saligna</name>
    <name type="common">Willowleaf lettuce</name>
    <dbReference type="NCBI Taxonomy" id="75948"/>
    <lineage>
        <taxon>Eukaryota</taxon>
        <taxon>Viridiplantae</taxon>
        <taxon>Streptophyta</taxon>
        <taxon>Embryophyta</taxon>
        <taxon>Tracheophyta</taxon>
        <taxon>Spermatophyta</taxon>
        <taxon>Magnoliopsida</taxon>
        <taxon>eudicotyledons</taxon>
        <taxon>Gunneridae</taxon>
        <taxon>Pentapetalae</taxon>
        <taxon>asterids</taxon>
        <taxon>campanulids</taxon>
        <taxon>Asterales</taxon>
        <taxon>Asteraceae</taxon>
        <taxon>Cichorioideae</taxon>
        <taxon>Cichorieae</taxon>
        <taxon>Lactucinae</taxon>
        <taxon>Lactuca</taxon>
    </lineage>
</organism>
<evidence type="ECO:0000313" key="1">
    <source>
        <dbReference type="EMBL" id="CAI9284951.1"/>
    </source>
</evidence>